<name>A0A178IL45_9BACT</name>
<protein>
    <recommendedName>
        <fullName evidence="4">DUF2292 domain-containing protein</fullName>
    </recommendedName>
</protein>
<dbReference type="EMBL" id="LRRQ01000076">
    <property type="protein sequence ID" value="OAM89846.1"/>
    <property type="molecule type" value="Genomic_DNA"/>
</dbReference>
<keyword evidence="3" id="KW-1185">Reference proteome</keyword>
<dbReference type="Proteomes" id="UP000078486">
    <property type="component" value="Unassembled WGS sequence"/>
</dbReference>
<gene>
    <name evidence="2" type="ORF">AW736_11030</name>
</gene>
<evidence type="ECO:0008006" key="4">
    <source>
        <dbReference type="Google" id="ProtNLM"/>
    </source>
</evidence>
<accession>A0A178IL45</accession>
<organism evidence="2 3">
    <name type="scientific">Termitidicoccus mucosus</name>
    <dbReference type="NCBI Taxonomy" id="1184151"/>
    <lineage>
        <taxon>Bacteria</taxon>
        <taxon>Pseudomonadati</taxon>
        <taxon>Verrucomicrobiota</taxon>
        <taxon>Opitutia</taxon>
        <taxon>Opitutales</taxon>
        <taxon>Opitutaceae</taxon>
        <taxon>Termitidicoccus</taxon>
    </lineage>
</organism>
<dbReference type="AlphaFoldDB" id="A0A178IL45"/>
<feature type="region of interest" description="Disordered" evidence="1">
    <location>
        <begin position="48"/>
        <end position="73"/>
    </location>
</feature>
<dbReference type="RefSeq" id="WP_068770305.1">
    <property type="nucleotide sequence ID" value="NZ_CP109796.1"/>
</dbReference>
<dbReference type="Pfam" id="PF10055">
    <property type="entry name" value="DUF2292"/>
    <property type="match status" value="1"/>
</dbReference>
<proteinExistence type="predicted"/>
<evidence type="ECO:0000313" key="3">
    <source>
        <dbReference type="Proteomes" id="UP000078486"/>
    </source>
</evidence>
<reference evidence="2 3" key="1">
    <citation type="submission" date="2016-01" db="EMBL/GenBank/DDBJ databases">
        <title>High potential of lignocellulose degradation of a new Verrucomicrobia species.</title>
        <authorList>
            <person name="Wang Y."/>
            <person name="Shi Y."/>
            <person name="Qiu Z."/>
            <person name="Liu S."/>
            <person name="Yang H."/>
        </authorList>
    </citation>
    <scope>NUCLEOTIDE SEQUENCE [LARGE SCALE GENOMIC DNA]</scope>
    <source>
        <strain evidence="2 3">TSB47</strain>
    </source>
</reference>
<dbReference type="OrthoDB" id="2382414at2"/>
<comment type="caution">
    <text evidence="2">The sequence shown here is derived from an EMBL/GenBank/DDBJ whole genome shotgun (WGS) entry which is preliminary data.</text>
</comment>
<sequence length="73" mass="8053">MSLTTNALESTPDIPEWLEIVKSKVDGLRFGVVQIIVHDGKITQIERTEKTRLEASPTALPAQRKAGQPGRDN</sequence>
<dbReference type="InterPro" id="IPR018743">
    <property type="entry name" value="DUF2292"/>
</dbReference>
<evidence type="ECO:0000313" key="2">
    <source>
        <dbReference type="EMBL" id="OAM89846.1"/>
    </source>
</evidence>
<dbReference type="STRING" id="1184151.AW736_11030"/>
<evidence type="ECO:0000256" key="1">
    <source>
        <dbReference type="SAM" id="MobiDB-lite"/>
    </source>
</evidence>